<comment type="caution">
    <text evidence="2">The sequence shown here is derived from an EMBL/GenBank/DDBJ whole genome shotgun (WGS) entry which is preliminary data.</text>
</comment>
<name>A0AAU9JZE8_9CILI</name>
<accession>A0AAU9JZE8</accession>
<dbReference type="AlphaFoldDB" id="A0AAU9JZE8"/>
<dbReference type="EMBL" id="CAJZBQ010000052">
    <property type="protein sequence ID" value="CAG9330996.1"/>
    <property type="molecule type" value="Genomic_DNA"/>
</dbReference>
<gene>
    <name evidence="2" type="ORF">BSTOLATCC_MIC52402</name>
</gene>
<protein>
    <submittedName>
        <fullName evidence="2">Uncharacterized protein</fullName>
    </submittedName>
</protein>
<dbReference type="Proteomes" id="UP001162131">
    <property type="component" value="Unassembled WGS sequence"/>
</dbReference>
<proteinExistence type="predicted"/>
<reference evidence="2" key="1">
    <citation type="submission" date="2021-09" db="EMBL/GenBank/DDBJ databases">
        <authorList>
            <consortium name="AG Swart"/>
            <person name="Singh M."/>
            <person name="Singh A."/>
            <person name="Seah K."/>
            <person name="Emmerich C."/>
        </authorList>
    </citation>
    <scope>NUCLEOTIDE SEQUENCE</scope>
    <source>
        <strain evidence="2">ATCC30299</strain>
    </source>
</reference>
<feature type="region of interest" description="Disordered" evidence="1">
    <location>
        <begin position="282"/>
        <end position="310"/>
    </location>
</feature>
<organism evidence="2 3">
    <name type="scientific">Blepharisma stoltei</name>
    <dbReference type="NCBI Taxonomy" id="1481888"/>
    <lineage>
        <taxon>Eukaryota</taxon>
        <taxon>Sar</taxon>
        <taxon>Alveolata</taxon>
        <taxon>Ciliophora</taxon>
        <taxon>Postciliodesmatophora</taxon>
        <taxon>Heterotrichea</taxon>
        <taxon>Heterotrichida</taxon>
        <taxon>Blepharismidae</taxon>
        <taxon>Blepharisma</taxon>
    </lineage>
</organism>
<sequence>MGKRNKHHSKSSKKEKLVTSHERKHYLLKLNIEKNSNSRLSLSDYFSDDIKIQDLIPEQISPFLKEFLVSISYISQDFIQYFSQFKLKVLTLKSDIVLSQDQMIDVDISLRNELIQKVTELLALGLAEDMHLYLCKLFAAFMESLHKQLKLLNGKNYMQRIIGLYKSYQTIEILATEIGLITKSLHYYTSFSYENILKSLFYIKCFVFYENLISHCKKEDSHNTILKTVNKLEKELSDLAEKTKPLQIFDIFCCSNPAEGFKNLLSDSMTKNNSGVLCHINGEAHERRNRPRKSRISTAETSMSPKSKISISSDLDNEIEEFKHRLEALKPAMIRVKPKVNKEFLIRLQLQIKTISS</sequence>
<evidence type="ECO:0000313" key="3">
    <source>
        <dbReference type="Proteomes" id="UP001162131"/>
    </source>
</evidence>
<evidence type="ECO:0000313" key="2">
    <source>
        <dbReference type="EMBL" id="CAG9330996.1"/>
    </source>
</evidence>
<keyword evidence="3" id="KW-1185">Reference proteome</keyword>
<evidence type="ECO:0000256" key="1">
    <source>
        <dbReference type="SAM" id="MobiDB-lite"/>
    </source>
</evidence>